<dbReference type="Gene3D" id="3.80.10.10">
    <property type="entry name" value="Ribonuclease Inhibitor"/>
    <property type="match status" value="1"/>
</dbReference>
<keyword evidence="1" id="KW-0134">Cell wall</keyword>
<evidence type="ECO:0000313" key="12">
    <source>
        <dbReference type="Proteomes" id="UP000018692"/>
    </source>
</evidence>
<evidence type="ECO:0000256" key="3">
    <source>
        <dbReference type="ARBA" id="ARBA00022614"/>
    </source>
</evidence>
<accession>V8ASZ5</accession>
<dbReference type="NCBIfam" id="TIGR01167">
    <property type="entry name" value="LPXTG_anchor"/>
    <property type="match status" value="1"/>
</dbReference>
<keyword evidence="8" id="KW-0472">Membrane</keyword>
<dbReference type="SUPFAM" id="SSF52058">
    <property type="entry name" value="L domain-like"/>
    <property type="match status" value="1"/>
</dbReference>
<evidence type="ECO:0000256" key="9">
    <source>
        <dbReference type="SAM" id="SignalP"/>
    </source>
</evidence>
<keyword evidence="8" id="KW-1133">Transmembrane helix</keyword>
<keyword evidence="3" id="KW-0433">Leucine-rich repeat</keyword>
<dbReference type="AlphaFoldDB" id="V8ASZ5"/>
<evidence type="ECO:0000256" key="5">
    <source>
        <dbReference type="ARBA" id="ARBA00022737"/>
    </source>
</evidence>
<dbReference type="InterPro" id="IPR025875">
    <property type="entry name" value="Leu-rich_rpt_4"/>
</dbReference>
<dbReference type="Pfam" id="PF00746">
    <property type="entry name" value="Gram_pos_anchor"/>
    <property type="match status" value="1"/>
</dbReference>
<dbReference type="Pfam" id="PF12799">
    <property type="entry name" value="LRR_4"/>
    <property type="match status" value="1"/>
</dbReference>
<dbReference type="EMBL" id="AVFE01000002">
    <property type="protein sequence ID" value="ETD05692.1"/>
    <property type="molecule type" value="Genomic_DNA"/>
</dbReference>
<evidence type="ECO:0000256" key="4">
    <source>
        <dbReference type="ARBA" id="ARBA00022729"/>
    </source>
</evidence>
<dbReference type="InterPro" id="IPR032675">
    <property type="entry name" value="LRR_dom_sf"/>
</dbReference>
<proteinExistence type="predicted"/>
<dbReference type="Pfam" id="PF06458">
    <property type="entry name" value="MucBP"/>
    <property type="match status" value="2"/>
</dbReference>
<dbReference type="PANTHER" id="PTHR46652">
    <property type="entry name" value="LEUCINE-RICH REPEAT AND IQ DOMAIN-CONTAINING PROTEIN 1-RELATED"/>
    <property type="match status" value="1"/>
</dbReference>
<evidence type="ECO:0000256" key="7">
    <source>
        <dbReference type="SAM" id="MobiDB-lite"/>
    </source>
</evidence>
<comment type="caution">
    <text evidence="11">The sequence shown here is derived from an EMBL/GenBank/DDBJ whole genome shotgun (WGS) entry which is preliminary data.</text>
</comment>
<evidence type="ECO:0000256" key="8">
    <source>
        <dbReference type="SAM" id="Phobius"/>
    </source>
</evidence>
<protein>
    <recommendedName>
        <fullName evidence="10">Gram-positive cocci surface proteins LPxTG domain-containing protein</fullName>
    </recommendedName>
</protein>
<evidence type="ECO:0000256" key="1">
    <source>
        <dbReference type="ARBA" id="ARBA00022512"/>
    </source>
</evidence>
<dbReference type="InterPro" id="IPR001611">
    <property type="entry name" value="Leu-rich_rpt"/>
</dbReference>
<dbReference type="PATRIC" id="fig|1380772.3.peg.229"/>
<keyword evidence="8" id="KW-0812">Transmembrane</keyword>
<dbReference type="PROSITE" id="PS50847">
    <property type="entry name" value="GRAM_POS_ANCHORING"/>
    <property type="match status" value="1"/>
</dbReference>
<feature type="chain" id="PRO_5004766452" description="Gram-positive cocci surface proteins LPxTG domain-containing protein" evidence="9">
    <location>
        <begin position="32"/>
        <end position="583"/>
    </location>
</feature>
<feature type="signal peptide" evidence="9">
    <location>
        <begin position="1"/>
        <end position="31"/>
    </location>
</feature>
<feature type="domain" description="Gram-positive cocci surface proteins LPxTG" evidence="10">
    <location>
        <begin position="550"/>
        <end position="583"/>
    </location>
</feature>
<dbReference type="Gene3D" id="3.10.20.320">
    <property type="entry name" value="Putative peptidoglycan bound protein (lpxtg motif)"/>
    <property type="match status" value="2"/>
</dbReference>
<feature type="region of interest" description="Disordered" evidence="7">
    <location>
        <begin position="524"/>
        <end position="551"/>
    </location>
</feature>
<keyword evidence="5" id="KW-0677">Repeat</keyword>
<dbReference type="PROSITE" id="PS51450">
    <property type="entry name" value="LRR"/>
    <property type="match status" value="2"/>
</dbReference>
<dbReference type="InterPro" id="IPR009459">
    <property type="entry name" value="MucBP_dom"/>
</dbReference>
<sequence>MKTKLNKQKVGSLAISGILLCSSITPNIALATTEGIPLETDISEENIQNSPQQSEKDDEINSVVFASSEESLDSWMPDKSLQNSVFKRMKSEYIVGTITQINKQNISRLKTLYLDDEEVSISSLEGLQYATGLNTFHGKLNQQLFDSIPNYIPQIHDLSAVDSNISDISILNKMMNLTQLTLAKNDITDITPLAGLPLDRLELSYNKISDISALEKLPKLNEMQALHLRNNEISDVSALKNFNWKNGSNQSLDVSYNHILDISPISEKNTKISAFVNGTNQSVTLPSIEINSETYEQTILNFGIVPWNDYYKFQVSADLNSDGKGHGGGSDIISQPIIKWEQLSNEGNLIVSWNSRENNTTTVANHNGEFTGTIVQPYIKVIAGGDITAKYINEEGKAIAEDVVKTGNVGERYTTEQKDIDGYNFKEIQGNASGTFSDQPQEVIYVYERTEAAPVIVKYQDEEGNDLSPADTLNGKIGLPYESHPKSINGWTVKTTPSNASGTFSDQPQEVVYVYLKDTLIDTGTSVNTGTPNNTENPSNHEQNSSDTLLPSTGESKGLLFSIFGALLLILASLSIFLKKKSK</sequence>
<evidence type="ECO:0000313" key="11">
    <source>
        <dbReference type="EMBL" id="ETD05692.1"/>
    </source>
</evidence>
<feature type="transmembrane region" description="Helical" evidence="8">
    <location>
        <begin position="559"/>
        <end position="578"/>
    </location>
</feature>
<reference evidence="11 12" key="1">
    <citation type="submission" date="2013-07" db="EMBL/GenBank/DDBJ databases">
        <title>Isolation of Lactococcus garvieae strain TRF1 from the fecal material of a timber rattlesnake.</title>
        <authorList>
            <person name="McLaughlin R.W."/>
            <person name="Cochran P.A."/>
            <person name="Dowd S.E."/>
        </authorList>
    </citation>
    <scope>NUCLEOTIDE SEQUENCE [LARGE SCALE GENOMIC DNA]</scope>
    <source>
        <strain evidence="11 12">TRF1</strain>
    </source>
</reference>
<gene>
    <name evidence="11" type="ORF">N568_0101065</name>
</gene>
<organism evidence="11 12">
    <name type="scientific">Lactococcus garvieae TRF1</name>
    <dbReference type="NCBI Taxonomy" id="1380772"/>
    <lineage>
        <taxon>Bacteria</taxon>
        <taxon>Bacillati</taxon>
        <taxon>Bacillota</taxon>
        <taxon>Bacilli</taxon>
        <taxon>Lactobacillales</taxon>
        <taxon>Streptococcaceae</taxon>
        <taxon>Lactococcus</taxon>
    </lineage>
</organism>
<keyword evidence="2" id="KW-0964">Secreted</keyword>
<evidence type="ECO:0000256" key="6">
    <source>
        <dbReference type="ARBA" id="ARBA00023088"/>
    </source>
</evidence>
<name>V8ASZ5_9LACT</name>
<keyword evidence="6" id="KW-0572">Peptidoglycan-anchor</keyword>
<dbReference type="Proteomes" id="UP000018692">
    <property type="component" value="Unassembled WGS sequence"/>
</dbReference>
<evidence type="ECO:0000259" key="10">
    <source>
        <dbReference type="PROSITE" id="PS50847"/>
    </source>
</evidence>
<dbReference type="PANTHER" id="PTHR46652:SF3">
    <property type="entry name" value="LEUCINE-RICH REPEAT-CONTAINING PROTEIN 9"/>
    <property type="match status" value="1"/>
</dbReference>
<dbReference type="InterPro" id="IPR019931">
    <property type="entry name" value="LPXTG_anchor"/>
</dbReference>
<evidence type="ECO:0000256" key="2">
    <source>
        <dbReference type="ARBA" id="ARBA00022525"/>
    </source>
</evidence>
<dbReference type="InterPro" id="IPR050836">
    <property type="entry name" value="SDS22/Internalin_LRR"/>
</dbReference>
<keyword evidence="4 9" id="KW-0732">Signal</keyword>